<gene>
    <name evidence="1" type="ORF">GCM10023196_022110</name>
</gene>
<dbReference type="RefSeq" id="WP_345430581.1">
    <property type="nucleotide sequence ID" value="NZ_BAABHK010000002.1"/>
</dbReference>
<organism evidence="1 2">
    <name type="scientific">Actinoallomurus vinaceus</name>
    <dbReference type="NCBI Taxonomy" id="1080074"/>
    <lineage>
        <taxon>Bacteria</taxon>
        <taxon>Bacillati</taxon>
        <taxon>Actinomycetota</taxon>
        <taxon>Actinomycetes</taxon>
        <taxon>Streptosporangiales</taxon>
        <taxon>Thermomonosporaceae</taxon>
        <taxon>Actinoallomurus</taxon>
    </lineage>
</organism>
<evidence type="ECO:0008006" key="3">
    <source>
        <dbReference type="Google" id="ProtNLM"/>
    </source>
</evidence>
<accession>A0ABP8U535</accession>
<comment type="caution">
    <text evidence="1">The sequence shown here is derived from an EMBL/GenBank/DDBJ whole genome shotgun (WGS) entry which is preliminary data.</text>
</comment>
<keyword evidence="2" id="KW-1185">Reference proteome</keyword>
<proteinExistence type="predicted"/>
<name>A0ABP8U535_9ACTN</name>
<reference evidence="2" key="1">
    <citation type="journal article" date="2019" name="Int. J. Syst. Evol. Microbiol.">
        <title>The Global Catalogue of Microorganisms (GCM) 10K type strain sequencing project: providing services to taxonomists for standard genome sequencing and annotation.</title>
        <authorList>
            <consortium name="The Broad Institute Genomics Platform"/>
            <consortium name="The Broad Institute Genome Sequencing Center for Infectious Disease"/>
            <person name="Wu L."/>
            <person name="Ma J."/>
        </authorList>
    </citation>
    <scope>NUCLEOTIDE SEQUENCE [LARGE SCALE GENOMIC DNA]</scope>
    <source>
        <strain evidence="2">JCM 17939</strain>
    </source>
</reference>
<dbReference type="Proteomes" id="UP001501442">
    <property type="component" value="Unassembled WGS sequence"/>
</dbReference>
<sequence length="234" mass="26400">MSEGPDIAPDSPSTDIPDIISDKFDYPAHRVIGSAAEAVNWVECSSLPEVDKAAFRVFVDRFPGLTFYRDDAALLAHLELRNAVVLPPWLWEVRQTLSGLGPDVQIRFDDFDDWLSPRADDTDDDDGFIDLWYEDRFFGYLQDEDRDRLMTGAECYPILSATTGVEYLLAADLRDPANGRIVDLCDEDIMDNRYAGRPGTESVYPAFESYASMLSHIIECRMEDGTVIRARNLA</sequence>
<protein>
    <recommendedName>
        <fullName evidence="3">Knr4/Smi1-like domain-containing protein</fullName>
    </recommendedName>
</protein>
<evidence type="ECO:0000313" key="1">
    <source>
        <dbReference type="EMBL" id="GAA4623928.1"/>
    </source>
</evidence>
<evidence type="ECO:0000313" key="2">
    <source>
        <dbReference type="Proteomes" id="UP001501442"/>
    </source>
</evidence>
<dbReference type="EMBL" id="BAABHK010000002">
    <property type="protein sequence ID" value="GAA4623928.1"/>
    <property type="molecule type" value="Genomic_DNA"/>
</dbReference>